<dbReference type="AlphaFoldDB" id="A0A379ZE74"/>
<dbReference type="Proteomes" id="UP000254765">
    <property type="component" value="Unassembled WGS sequence"/>
</dbReference>
<organism evidence="7 8">
    <name type="scientific">Serratia marcescens</name>
    <dbReference type="NCBI Taxonomy" id="615"/>
    <lineage>
        <taxon>Bacteria</taxon>
        <taxon>Pseudomonadati</taxon>
        <taxon>Pseudomonadota</taxon>
        <taxon>Gammaproteobacteria</taxon>
        <taxon>Enterobacterales</taxon>
        <taxon>Yersiniaceae</taxon>
        <taxon>Serratia</taxon>
    </lineage>
</organism>
<dbReference type="Gene3D" id="3.40.50.720">
    <property type="entry name" value="NAD(P)-binding Rossmann-like Domain"/>
    <property type="match status" value="1"/>
</dbReference>
<dbReference type="SUPFAM" id="SSF51735">
    <property type="entry name" value="NAD(P)-binding Rossmann-fold domains"/>
    <property type="match status" value="1"/>
</dbReference>
<proteinExistence type="inferred from homology"/>
<feature type="region of interest" description="Disordered" evidence="6">
    <location>
        <begin position="66"/>
        <end position="85"/>
    </location>
</feature>
<dbReference type="GO" id="GO:0046526">
    <property type="term" value="F:D-xylulose reductase activity"/>
    <property type="evidence" value="ECO:0007669"/>
    <property type="project" value="UniProtKB-EC"/>
</dbReference>
<feature type="compositionally biased region" description="Basic residues" evidence="6">
    <location>
        <begin position="75"/>
        <end position="85"/>
    </location>
</feature>
<comment type="similarity">
    <text evidence="2">Belongs to the zinc-containing alcohol dehydrogenase family.</text>
</comment>
<evidence type="ECO:0000256" key="1">
    <source>
        <dbReference type="ARBA" id="ARBA00001947"/>
    </source>
</evidence>
<comment type="cofactor">
    <cofactor evidence="1">
        <name>Zn(2+)</name>
        <dbReference type="ChEBI" id="CHEBI:29105"/>
    </cofactor>
</comment>
<reference evidence="7 8" key="1">
    <citation type="submission" date="2018-06" db="EMBL/GenBank/DDBJ databases">
        <authorList>
            <consortium name="Pathogen Informatics"/>
            <person name="Doyle S."/>
        </authorList>
    </citation>
    <scope>NUCLEOTIDE SEQUENCE [LARGE SCALE GENOMIC DNA]</scope>
    <source>
        <strain evidence="7 8">NCTC10211</strain>
    </source>
</reference>
<evidence type="ECO:0000256" key="5">
    <source>
        <dbReference type="ARBA" id="ARBA00023002"/>
    </source>
</evidence>
<dbReference type="EC" id="1.1.1.9" evidence="7"/>
<gene>
    <name evidence="7" type="ORF">NCTC10211_03617</name>
</gene>
<keyword evidence="3" id="KW-0479">Metal-binding</keyword>
<evidence type="ECO:0000313" key="8">
    <source>
        <dbReference type="Proteomes" id="UP000254765"/>
    </source>
</evidence>
<dbReference type="InterPro" id="IPR036291">
    <property type="entry name" value="NAD(P)-bd_dom_sf"/>
</dbReference>
<evidence type="ECO:0000313" key="7">
    <source>
        <dbReference type="EMBL" id="SUI59296.1"/>
    </source>
</evidence>
<evidence type="ECO:0000256" key="4">
    <source>
        <dbReference type="ARBA" id="ARBA00022833"/>
    </source>
</evidence>
<keyword evidence="4" id="KW-0862">Zinc</keyword>
<evidence type="ECO:0000256" key="3">
    <source>
        <dbReference type="ARBA" id="ARBA00022723"/>
    </source>
</evidence>
<dbReference type="EMBL" id="UGYK01000002">
    <property type="protein sequence ID" value="SUI59296.1"/>
    <property type="molecule type" value="Genomic_DNA"/>
</dbReference>
<dbReference type="GO" id="GO:0046872">
    <property type="term" value="F:metal ion binding"/>
    <property type="evidence" value="ECO:0007669"/>
    <property type="project" value="UniProtKB-KW"/>
</dbReference>
<protein>
    <submittedName>
        <fullName evidence="7">D-xylulose reductase</fullName>
        <ecNumber evidence="7">1.1.1.9</ecNumber>
    </submittedName>
</protein>
<dbReference type="PANTHER" id="PTHR43161">
    <property type="entry name" value="SORBITOL DEHYDROGENASE"/>
    <property type="match status" value="1"/>
</dbReference>
<accession>A0A379ZE74</accession>
<keyword evidence="5 7" id="KW-0560">Oxidoreductase</keyword>
<name>A0A379ZE74_SERMA</name>
<evidence type="ECO:0000256" key="2">
    <source>
        <dbReference type="ARBA" id="ARBA00008072"/>
    </source>
</evidence>
<evidence type="ECO:0000256" key="6">
    <source>
        <dbReference type="SAM" id="MobiDB-lite"/>
    </source>
</evidence>
<dbReference type="PANTHER" id="PTHR43161:SF9">
    <property type="entry name" value="SORBITOL DEHYDROGENASE"/>
    <property type="match status" value="1"/>
</dbReference>
<sequence>MQAATKAGIKPGDIALVIGAGPIGVVTALAALAGGCSDVIICDLFDEKLAVAASYEGLHAVNIKNRRPGGESGRTHQRQWRRCRV</sequence>